<dbReference type="eggNOG" id="KOG0583">
    <property type="taxonomic scope" value="Eukaryota"/>
</dbReference>
<feature type="region of interest" description="Disordered" evidence="10">
    <location>
        <begin position="1"/>
        <end position="49"/>
    </location>
</feature>
<evidence type="ECO:0000256" key="6">
    <source>
        <dbReference type="ARBA" id="ARBA00022777"/>
    </source>
</evidence>
<dbReference type="GO" id="GO:0043066">
    <property type="term" value="P:negative regulation of apoptotic process"/>
    <property type="evidence" value="ECO:0007669"/>
    <property type="project" value="TreeGrafter"/>
</dbReference>
<name>G3NWT7_GASAC</name>
<dbReference type="GO" id="GO:0004674">
    <property type="term" value="F:protein serine/threonine kinase activity"/>
    <property type="evidence" value="ECO:0007669"/>
    <property type="project" value="UniProtKB-KW"/>
</dbReference>
<dbReference type="InterPro" id="IPR011009">
    <property type="entry name" value="Kinase-like_dom_sf"/>
</dbReference>
<reference evidence="12" key="3">
    <citation type="submission" date="2025-09" db="UniProtKB">
        <authorList>
            <consortium name="Ensembl"/>
        </authorList>
    </citation>
    <scope>IDENTIFICATION</scope>
</reference>
<keyword evidence="6" id="KW-0418">Kinase</keyword>
<protein>
    <recommendedName>
        <fullName evidence="2">non-specific serine/threonine protein kinase</fullName>
        <ecNumber evidence="2">2.7.11.1</ecNumber>
    </recommendedName>
</protein>
<evidence type="ECO:0000256" key="8">
    <source>
        <dbReference type="ARBA" id="ARBA00047899"/>
    </source>
</evidence>
<reference evidence="12" key="2">
    <citation type="submission" date="2025-08" db="UniProtKB">
        <authorList>
            <consortium name="Ensembl"/>
        </authorList>
    </citation>
    <scope>IDENTIFICATION</scope>
</reference>
<evidence type="ECO:0000256" key="9">
    <source>
        <dbReference type="ARBA" id="ARBA00048679"/>
    </source>
</evidence>
<reference evidence="12 13" key="1">
    <citation type="journal article" date="2021" name="G3 (Bethesda)">
        <title>Improved contiguity of the threespine stickleback genome using long-read sequencing.</title>
        <authorList>
            <person name="Nath S."/>
            <person name="Shaw D.E."/>
            <person name="White M.A."/>
        </authorList>
    </citation>
    <scope>NUCLEOTIDE SEQUENCE [LARGE SCALE GENOMIC DNA]</scope>
    <source>
        <strain evidence="12 13">Lake Benthic</strain>
    </source>
</reference>
<dbReference type="GeneTree" id="ENSGT00950000182996"/>
<dbReference type="PROSITE" id="PS00108">
    <property type="entry name" value="PROTEIN_KINASE_ST"/>
    <property type="match status" value="1"/>
</dbReference>
<dbReference type="PROSITE" id="PS50011">
    <property type="entry name" value="PROTEIN_KINASE_DOM"/>
    <property type="match status" value="1"/>
</dbReference>
<feature type="region of interest" description="Disordered" evidence="10">
    <location>
        <begin position="97"/>
        <end position="122"/>
    </location>
</feature>
<keyword evidence="5" id="KW-0547">Nucleotide-binding</keyword>
<dbReference type="SUPFAM" id="SSF56112">
    <property type="entry name" value="Protein kinase-like (PK-like)"/>
    <property type="match status" value="1"/>
</dbReference>
<dbReference type="Bgee" id="ENSGACG00000007391">
    <property type="expression patterns" value="Expressed in testis"/>
</dbReference>
<dbReference type="GO" id="GO:0106310">
    <property type="term" value="F:protein serine kinase activity"/>
    <property type="evidence" value="ECO:0007669"/>
    <property type="project" value="RHEA"/>
</dbReference>
<keyword evidence="4" id="KW-0808">Transferase</keyword>
<evidence type="ECO:0000259" key="11">
    <source>
        <dbReference type="PROSITE" id="PS50011"/>
    </source>
</evidence>
<dbReference type="GO" id="GO:0005737">
    <property type="term" value="C:cytoplasm"/>
    <property type="evidence" value="ECO:0007669"/>
    <property type="project" value="TreeGrafter"/>
</dbReference>
<sequence>MSKGSETGKMIMRSMVPRRARNGNASSSDQSPSSEKQIPKRRVRRNASLRTKTLIKVSWLSKAKSERATGRANKSVSNSAVTGSCNTVVEVVGKRGTKRKVAAADGGPSSKRRRRLDTESRESVGSCNTVVEVVGKRGTKRKVAAADGGPSSKRKRRLDTEDRENQGKTQQEEFEAKYQQLGKLNEGGCGSVFAGHRRADNLPVAIKHVPDRYIYCKHVDNDGKQISIEVAVMLKLAADSDGTSPHIRMLDWYKLDKELILVLERPMPAVDFYNYLRRKGGFLREEAAKVIISQLVDGAIDLKNKNIFHRDIKPENMLIETSSDVPRVRLIDFGLSSFDESDTSYKTFYGTLVTPEVFRKMRYRAGPTTVYQIGAVAFKALASENCFNRVRLLKRNQQIPKFISKTCKNFIQTCLSVDPDDRPTVEQLRVHPWLK</sequence>
<dbReference type="Proteomes" id="UP000007635">
    <property type="component" value="Chromosome XVII"/>
</dbReference>
<evidence type="ECO:0000256" key="2">
    <source>
        <dbReference type="ARBA" id="ARBA00012513"/>
    </source>
</evidence>
<comment type="catalytic activity">
    <reaction evidence="8">
        <text>L-threonyl-[protein] + ATP = O-phospho-L-threonyl-[protein] + ADP + H(+)</text>
        <dbReference type="Rhea" id="RHEA:46608"/>
        <dbReference type="Rhea" id="RHEA-COMP:11060"/>
        <dbReference type="Rhea" id="RHEA-COMP:11605"/>
        <dbReference type="ChEBI" id="CHEBI:15378"/>
        <dbReference type="ChEBI" id="CHEBI:30013"/>
        <dbReference type="ChEBI" id="CHEBI:30616"/>
        <dbReference type="ChEBI" id="CHEBI:61977"/>
        <dbReference type="ChEBI" id="CHEBI:456216"/>
        <dbReference type="EC" id="2.7.11.1"/>
    </reaction>
</comment>
<accession>G3NWT7</accession>
<comment type="catalytic activity">
    <reaction evidence="9">
        <text>L-seryl-[protein] + ATP = O-phospho-L-seryl-[protein] + ADP + H(+)</text>
        <dbReference type="Rhea" id="RHEA:17989"/>
        <dbReference type="Rhea" id="RHEA-COMP:9863"/>
        <dbReference type="Rhea" id="RHEA-COMP:11604"/>
        <dbReference type="ChEBI" id="CHEBI:15378"/>
        <dbReference type="ChEBI" id="CHEBI:29999"/>
        <dbReference type="ChEBI" id="CHEBI:30616"/>
        <dbReference type="ChEBI" id="CHEBI:83421"/>
        <dbReference type="ChEBI" id="CHEBI:456216"/>
        <dbReference type="EC" id="2.7.11.1"/>
    </reaction>
</comment>
<dbReference type="PANTHER" id="PTHR22984">
    <property type="entry name" value="SERINE/THREONINE-PROTEIN KINASE PIM"/>
    <property type="match status" value="1"/>
</dbReference>
<dbReference type="FunFam" id="3.30.200.20:FF:000475">
    <property type="entry name" value="Serine/threonine-protein kinase"/>
    <property type="match status" value="1"/>
</dbReference>
<organism evidence="12 13">
    <name type="scientific">Gasterosteus aculeatus aculeatus</name>
    <name type="common">three-spined stickleback</name>
    <dbReference type="NCBI Taxonomy" id="481459"/>
    <lineage>
        <taxon>Eukaryota</taxon>
        <taxon>Metazoa</taxon>
        <taxon>Chordata</taxon>
        <taxon>Craniata</taxon>
        <taxon>Vertebrata</taxon>
        <taxon>Euteleostomi</taxon>
        <taxon>Actinopterygii</taxon>
        <taxon>Neopterygii</taxon>
        <taxon>Teleostei</taxon>
        <taxon>Neoteleostei</taxon>
        <taxon>Acanthomorphata</taxon>
        <taxon>Eupercaria</taxon>
        <taxon>Perciformes</taxon>
        <taxon>Cottioidei</taxon>
        <taxon>Gasterosteales</taxon>
        <taxon>Gasterosteidae</taxon>
        <taxon>Gasterosteus</taxon>
    </lineage>
</organism>
<dbReference type="InParanoid" id="G3NWT7"/>
<dbReference type="OMA" id="QIHLHPW"/>
<dbReference type="EC" id="2.7.11.1" evidence="2"/>
<dbReference type="GO" id="GO:0007346">
    <property type="term" value="P:regulation of mitotic cell cycle"/>
    <property type="evidence" value="ECO:0007669"/>
    <property type="project" value="TreeGrafter"/>
</dbReference>
<dbReference type="InterPro" id="IPR000719">
    <property type="entry name" value="Prot_kinase_dom"/>
</dbReference>
<dbReference type="Gene3D" id="3.30.200.20">
    <property type="entry name" value="Phosphorylase Kinase, domain 1"/>
    <property type="match status" value="1"/>
</dbReference>
<keyword evidence="13" id="KW-1185">Reference proteome</keyword>
<keyword evidence="7" id="KW-0067">ATP-binding</keyword>
<feature type="region of interest" description="Disordered" evidence="10">
    <location>
        <begin position="139"/>
        <end position="172"/>
    </location>
</feature>
<dbReference type="InterPro" id="IPR051138">
    <property type="entry name" value="PIM_Ser/Thr_kinase"/>
</dbReference>
<evidence type="ECO:0000256" key="4">
    <source>
        <dbReference type="ARBA" id="ARBA00022679"/>
    </source>
</evidence>
<dbReference type="InterPro" id="IPR008271">
    <property type="entry name" value="Ser/Thr_kinase_AS"/>
</dbReference>
<dbReference type="AlphaFoldDB" id="G3NWT7"/>
<evidence type="ECO:0000256" key="5">
    <source>
        <dbReference type="ARBA" id="ARBA00022741"/>
    </source>
</evidence>
<dbReference type="Pfam" id="PF00069">
    <property type="entry name" value="Pkinase"/>
    <property type="match status" value="1"/>
</dbReference>
<evidence type="ECO:0000256" key="10">
    <source>
        <dbReference type="SAM" id="MobiDB-lite"/>
    </source>
</evidence>
<evidence type="ECO:0000313" key="13">
    <source>
        <dbReference type="Proteomes" id="UP000007635"/>
    </source>
</evidence>
<evidence type="ECO:0000256" key="3">
    <source>
        <dbReference type="ARBA" id="ARBA00022527"/>
    </source>
</evidence>
<evidence type="ECO:0000256" key="7">
    <source>
        <dbReference type="ARBA" id="ARBA00022840"/>
    </source>
</evidence>
<evidence type="ECO:0000256" key="1">
    <source>
        <dbReference type="ARBA" id="ARBA00005505"/>
    </source>
</evidence>
<feature type="compositionally biased region" description="Basic and acidic residues" evidence="10">
    <location>
        <begin position="158"/>
        <end position="172"/>
    </location>
</feature>
<dbReference type="STRING" id="69293.ENSGACP00000009806"/>
<proteinExistence type="inferred from homology"/>
<dbReference type="Gene3D" id="1.10.510.10">
    <property type="entry name" value="Transferase(Phosphotransferase) domain 1"/>
    <property type="match status" value="1"/>
</dbReference>
<feature type="domain" description="Protein kinase" evidence="11">
    <location>
        <begin position="178"/>
        <end position="434"/>
    </location>
</feature>
<dbReference type="PANTHER" id="PTHR22984:SF11">
    <property type="entry name" value="AURORA KINASE-RELATED"/>
    <property type="match status" value="1"/>
</dbReference>
<dbReference type="SMART" id="SM00220">
    <property type="entry name" value="S_TKc"/>
    <property type="match status" value="1"/>
</dbReference>
<comment type="similarity">
    <text evidence="1">Belongs to the protein kinase superfamily. CAMK Ser/Thr protein kinase family. PIM subfamily.</text>
</comment>
<evidence type="ECO:0000313" key="12">
    <source>
        <dbReference type="Ensembl" id="ENSGACP00000009806.2"/>
    </source>
</evidence>
<dbReference type="Ensembl" id="ENSGACT00000009826.2">
    <property type="protein sequence ID" value="ENSGACP00000009806.2"/>
    <property type="gene ID" value="ENSGACG00000007391.2"/>
</dbReference>
<dbReference type="GO" id="GO:0005524">
    <property type="term" value="F:ATP binding"/>
    <property type="evidence" value="ECO:0007669"/>
    <property type="project" value="UniProtKB-KW"/>
</dbReference>
<keyword evidence="3" id="KW-0723">Serine/threonine-protein kinase</keyword>